<name>A0A8D8UZF5_9HEMI</name>
<dbReference type="EMBL" id="HBUF01351473">
    <property type="protein sequence ID" value="CAG6714134.1"/>
    <property type="molecule type" value="Transcribed_RNA"/>
</dbReference>
<protein>
    <submittedName>
        <fullName evidence="3">Small subunit processome component 20 homolog</fullName>
    </submittedName>
</protein>
<feature type="region of interest" description="Disordered" evidence="1">
    <location>
        <begin position="147"/>
        <end position="189"/>
    </location>
</feature>
<evidence type="ECO:0000256" key="1">
    <source>
        <dbReference type="SAM" id="MobiDB-lite"/>
    </source>
</evidence>
<dbReference type="PANTHER" id="PTHR17695:SF11">
    <property type="entry name" value="SMALL SUBUNIT PROCESSOME COMPONENT 20 HOMOLOG"/>
    <property type="match status" value="1"/>
</dbReference>
<evidence type="ECO:0000313" key="3">
    <source>
        <dbReference type="EMBL" id="CAG6714134.1"/>
    </source>
</evidence>
<dbReference type="InterPro" id="IPR052575">
    <property type="entry name" value="SSU_processome_comp_20"/>
</dbReference>
<dbReference type="Pfam" id="PF23099">
    <property type="entry name" value="UTP20_C"/>
    <property type="match status" value="1"/>
</dbReference>
<proteinExistence type="predicted"/>
<dbReference type="InterPro" id="IPR057525">
    <property type="entry name" value="UTP20_C"/>
</dbReference>
<feature type="compositionally biased region" description="Basic residues" evidence="1">
    <location>
        <begin position="150"/>
        <end position="182"/>
    </location>
</feature>
<sequence>MSQVMKNLVYLAQVVKDVELRADKMSLRWIVKILRRKCHEEIVHSPLSFTVRKMCFNWLAALAVKLSADELQSIALSALAPLVREMGTTEEKYADIRQAASEAANYYKKRLGSEVYLKLVATLQQRQDVRKAARKKERAQELIKNPQTAAKRKITKQLKRKEQKKKKMEIIKMKTKQNKKTRLPGQYSP</sequence>
<dbReference type="GO" id="GO:0030686">
    <property type="term" value="C:90S preribosome"/>
    <property type="evidence" value="ECO:0007669"/>
    <property type="project" value="TreeGrafter"/>
</dbReference>
<dbReference type="PANTHER" id="PTHR17695">
    <property type="entry name" value="SMALL SUBUNIT PROCESSOME COMPONENT 20 HOMOLOG"/>
    <property type="match status" value="1"/>
</dbReference>
<feature type="domain" description="U3 small nucleolar RNA-associated protein 20 C-terminal" evidence="2">
    <location>
        <begin position="3"/>
        <end position="168"/>
    </location>
</feature>
<organism evidence="3">
    <name type="scientific">Cacopsylla melanoneura</name>
    <dbReference type="NCBI Taxonomy" id="428564"/>
    <lineage>
        <taxon>Eukaryota</taxon>
        <taxon>Metazoa</taxon>
        <taxon>Ecdysozoa</taxon>
        <taxon>Arthropoda</taxon>
        <taxon>Hexapoda</taxon>
        <taxon>Insecta</taxon>
        <taxon>Pterygota</taxon>
        <taxon>Neoptera</taxon>
        <taxon>Paraneoptera</taxon>
        <taxon>Hemiptera</taxon>
        <taxon>Sternorrhyncha</taxon>
        <taxon>Psylloidea</taxon>
        <taxon>Psyllidae</taxon>
        <taxon>Psyllinae</taxon>
        <taxon>Cacopsylla</taxon>
    </lineage>
</organism>
<reference evidence="3" key="1">
    <citation type="submission" date="2021-05" db="EMBL/GenBank/DDBJ databases">
        <authorList>
            <person name="Alioto T."/>
            <person name="Alioto T."/>
            <person name="Gomez Garrido J."/>
        </authorList>
    </citation>
    <scope>NUCLEOTIDE SEQUENCE</scope>
</reference>
<accession>A0A8D8UZF5</accession>
<dbReference type="GO" id="GO:0032040">
    <property type="term" value="C:small-subunit processome"/>
    <property type="evidence" value="ECO:0007669"/>
    <property type="project" value="TreeGrafter"/>
</dbReference>
<dbReference type="AlphaFoldDB" id="A0A8D8UZF5"/>
<evidence type="ECO:0000259" key="2">
    <source>
        <dbReference type="Pfam" id="PF23099"/>
    </source>
</evidence>